<dbReference type="SMART" id="SM00184">
    <property type="entry name" value="RING"/>
    <property type="match status" value="1"/>
</dbReference>
<evidence type="ECO:0000256" key="3">
    <source>
        <dbReference type="PROSITE-ProRule" id="PRU00175"/>
    </source>
</evidence>
<dbReference type="InterPro" id="IPR035595">
    <property type="entry name" value="UDP_glycos_trans_CS"/>
</dbReference>
<keyword evidence="7" id="KW-1185">Reference proteome</keyword>
<evidence type="ECO:0000313" key="7">
    <source>
        <dbReference type="Proteomes" id="UP000655225"/>
    </source>
</evidence>
<accession>A0A834ZJ50</accession>
<keyword evidence="2" id="KW-0808">Transferase</keyword>
<name>A0A834ZJ50_TETSI</name>
<keyword evidence="4" id="KW-1133">Transmembrane helix</keyword>
<dbReference type="FunFam" id="3.30.40.10:FF:000982">
    <property type="entry name" value="RING-H2 finger protein ATL2K"/>
    <property type="match status" value="1"/>
</dbReference>
<dbReference type="AlphaFoldDB" id="A0A834ZJ50"/>
<dbReference type="InterPro" id="IPR002213">
    <property type="entry name" value="UDP_glucos_trans"/>
</dbReference>
<dbReference type="InterPro" id="IPR001841">
    <property type="entry name" value="Znf_RING"/>
</dbReference>
<dbReference type="InterPro" id="IPR013083">
    <property type="entry name" value="Znf_RING/FYVE/PHD"/>
</dbReference>
<evidence type="ECO:0000256" key="4">
    <source>
        <dbReference type="SAM" id="Phobius"/>
    </source>
</evidence>
<evidence type="ECO:0000256" key="1">
    <source>
        <dbReference type="ARBA" id="ARBA00009995"/>
    </source>
</evidence>
<dbReference type="FunFam" id="3.40.50.2000:FF:000107">
    <property type="entry name" value="Glycosyltransferase"/>
    <property type="match status" value="1"/>
</dbReference>
<comment type="caution">
    <text evidence="6">The sequence shown here is derived from an EMBL/GenBank/DDBJ whole genome shotgun (WGS) entry which is preliminary data.</text>
</comment>
<feature type="domain" description="RING-type" evidence="5">
    <location>
        <begin position="89"/>
        <end position="131"/>
    </location>
</feature>
<dbReference type="EMBL" id="JABCRI010000004">
    <property type="protein sequence ID" value="KAF8407936.1"/>
    <property type="molecule type" value="Genomic_DNA"/>
</dbReference>
<organism evidence="6 7">
    <name type="scientific">Tetracentron sinense</name>
    <name type="common">Spur-leaf</name>
    <dbReference type="NCBI Taxonomy" id="13715"/>
    <lineage>
        <taxon>Eukaryota</taxon>
        <taxon>Viridiplantae</taxon>
        <taxon>Streptophyta</taxon>
        <taxon>Embryophyta</taxon>
        <taxon>Tracheophyta</taxon>
        <taxon>Spermatophyta</taxon>
        <taxon>Magnoliopsida</taxon>
        <taxon>Trochodendrales</taxon>
        <taxon>Trochodendraceae</taxon>
        <taxon>Tetracentron</taxon>
    </lineage>
</organism>
<dbReference type="PANTHER" id="PTHR48047">
    <property type="entry name" value="GLYCOSYLTRANSFERASE"/>
    <property type="match status" value="1"/>
</dbReference>
<dbReference type="PANTHER" id="PTHR48047:SF51">
    <property type="entry name" value="GLYCOSYLTRANSFERASE"/>
    <property type="match status" value="1"/>
</dbReference>
<dbReference type="Pfam" id="PF13639">
    <property type="entry name" value="zf-RING_2"/>
    <property type="match status" value="1"/>
</dbReference>
<dbReference type="PROSITE" id="PS00375">
    <property type="entry name" value="UDPGT"/>
    <property type="match status" value="1"/>
</dbReference>
<keyword evidence="4" id="KW-0812">Transmembrane</keyword>
<dbReference type="Pfam" id="PF00201">
    <property type="entry name" value="UDPGT"/>
    <property type="match status" value="1"/>
</dbReference>
<protein>
    <recommendedName>
        <fullName evidence="5">RING-type domain-containing protein</fullName>
    </recommendedName>
</protein>
<dbReference type="Proteomes" id="UP000655225">
    <property type="component" value="Unassembled WGS sequence"/>
</dbReference>
<dbReference type="GO" id="GO:0008270">
    <property type="term" value="F:zinc ion binding"/>
    <property type="evidence" value="ECO:0007669"/>
    <property type="project" value="UniProtKB-KW"/>
</dbReference>
<dbReference type="Gene3D" id="3.30.40.10">
    <property type="entry name" value="Zinc/RING finger domain, C3HC4 (zinc finger)"/>
    <property type="match status" value="1"/>
</dbReference>
<dbReference type="GO" id="GO:0035251">
    <property type="term" value="F:UDP-glucosyltransferase activity"/>
    <property type="evidence" value="ECO:0007669"/>
    <property type="project" value="TreeGrafter"/>
</dbReference>
<proteinExistence type="inferred from homology"/>
<reference evidence="6 7" key="1">
    <citation type="submission" date="2020-04" db="EMBL/GenBank/DDBJ databases">
        <title>Plant Genome Project.</title>
        <authorList>
            <person name="Zhang R.-G."/>
        </authorList>
    </citation>
    <scope>NUCLEOTIDE SEQUENCE [LARGE SCALE GENOMIC DNA]</scope>
    <source>
        <strain evidence="6">YNK0</strain>
        <tissue evidence="6">Leaf</tissue>
    </source>
</reference>
<gene>
    <name evidence="6" type="ORF">HHK36_007076</name>
</gene>
<feature type="transmembrane region" description="Helical" evidence="4">
    <location>
        <begin position="12"/>
        <end position="34"/>
    </location>
</feature>
<keyword evidence="3" id="KW-0863">Zinc-finger</keyword>
<keyword evidence="4" id="KW-0472">Membrane</keyword>
<dbReference type="PROSITE" id="PS50089">
    <property type="entry name" value="ZF_RING_2"/>
    <property type="match status" value="1"/>
</dbReference>
<dbReference type="SUPFAM" id="SSF53756">
    <property type="entry name" value="UDP-Glycosyltransferase/glycogen phosphorylase"/>
    <property type="match status" value="1"/>
</dbReference>
<evidence type="ECO:0000313" key="6">
    <source>
        <dbReference type="EMBL" id="KAF8407936.1"/>
    </source>
</evidence>
<evidence type="ECO:0000259" key="5">
    <source>
        <dbReference type="PROSITE" id="PS50089"/>
    </source>
</evidence>
<dbReference type="SUPFAM" id="SSF57850">
    <property type="entry name" value="RING/U-box"/>
    <property type="match status" value="1"/>
</dbReference>
<evidence type="ECO:0000256" key="2">
    <source>
        <dbReference type="ARBA" id="ARBA00022679"/>
    </source>
</evidence>
<keyword evidence="3" id="KW-0479">Metal-binding</keyword>
<dbReference type="CDD" id="cd03784">
    <property type="entry name" value="GT1_Gtf-like"/>
    <property type="match status" value="1"/>
</dbReference>
<sequence length="795" mass="87980">MSNKVLGVATQILVMGIVISVILLFVGIGFLVLIHVCIVGRAFRRGFSSTGNMVERGSIGSTSMSHDDLEKLPCFDFKAREKGSSPVDCAVCLENFKMGDKCRLLPKCNHSFHAQCIDSWLLKTPICPICRTSVDSQKGSMVSSEETNRSTDIRIELSSNPSPLRASVGLIPCSLKRNQDFIGDGLLPVPVNISPKSIRVLEGTTPIGDISVPASEGEKPTVESSNSIVEGEKSIAATPCTDIFVSFPDDPDTSSTSIAVDQVSNELIEQNTDTSEEANTHQKATTVFDETGLQGTFVIDLGLPRAYRLPRETRARSLEQVAEQTKKEGEKKKKMGSLSSPHFVIFPFMAQGHTIPLLHLANLLHRRSVTVTIFTTPANSPSILRSLNYKDISIINLPFPENVPGLPSGVESTDKLPSMAFFIPFANSTKLMQPHFEKALSSLPKVSCIISDGFFGWTQQSATKFGIPRLVFYGMSNYSMAISKVVTKYRPYLGLKSDDEPFDVPCFPWVKLTRNDLEPPFCDPEPKGEYSEFVMEQIIATSKSQGLVVNSFHELEPSFHDYWNSEVGPRAWCVGPVFLAEPQKVEPQKKSKWVQWLDAKLAEGRSVLYVAFGSQADILPEQLREIAIGLEKSKMNFLWVVRSKGLELNVGFEERVKDRGLVVKEWVDQREILGHESVNGFMSHCGWNSVLETICASVPILALPLMAEQHLNARMAVDELGIGLRILAENGSVRGFVRSEAVEKMVRELMEGEMGKEVRKKVKEMEKMASGAMEQGGSSWRTLDLLIEDVCGYKR</sequence>
<dbReference type="CDD" id="cd16461">
    <property type="entry name" value="RING-H2_EL5-like"/>
    <property type="match status" value="1"/>
</dbReference>
<comment type="similarity">
    <text evidence="1">Belongs to the UDP-glycosyltransferase family.</text>
</comment>
<dbReference type="Gene3D" id="3.40.50.2000">
    <property type="entry name" value="Glycogen Phosphorylase B"/>
    <property type="match status" value="2"/>
</dbReference>
<keyword evidence="3" id="KW-0862">Zinc</keyword>
<dbReference type="OrthoDB" id="5835829at2759"/>